<evidence type="ECO:0000256" key="1">
    <source>
        <dbReference type="SAM" id="MobiDB-lite"/>
    </source>
</evidence>
<organism evidence="4">
    <name type="scientific">Schistosoma curassoni</name>
    <dbReference type="NCBI Taxonomy" id="6186"/>
    <lineage>
        <taxon>Eukaryota</taxon>
        <taxon>Metazoa</taxon>
        <taxon>Spiralia</taxon>
        <taxon>Lophotrochozoa</taxon>
        <taxon>Platyhelminthes</taxon>
        <taxon>Trematoda</taxon>
        <taxon>Digenea</taxon>
        <taxon>Strigeidida</taxon>
        <taxon>Schistosomatoidea</taxon>
        <taxon>Schistosomatidae</taxon>
        <taxon>Schistosoma</taxon>
    </lineage>
</organism>
<feature type="region of interest" description="Disordered" evidence="1">
    <location>
        <begin position="51"/>
        <end position="103"/>
    </location>
</feature>
<keyword evidence="3" id="KW-1185">Reference proteome</keyword>
<dbReference type="Proteomes" id="UP000279833">
    <property type="component" value="Unassembled WGS sequence"/>
</dbReference>
<dbReference type="WBParaSite" id="SCUD_0000463101-mRNA-1">
    <property type="protein sequence ID" value="SCUD_0000463101-mRNA-1"/>
    <property type="gene ID" value="SCUD_0000463101"/>
</dbReference>
<name>A0A183JPJ4_9TREM</name>
<dbReference type="STRING" id="6186.A0A183JPJ4"/>
<gene>
    <name evidence="2" type="ORF">SCUD_LOCUS4632</name>
</gene>
<feature type="compositionally biased region" description="Basic and acidic residues" evidence="1">
    <location>
        <begin position="82"/>
        <end position="103"/>
    </location>
</feature>
<accession>A0A183JPJ4</accession>
<protein>
    <submittedName>
        <fullName evidence="2 4">Uncharacterized protein</fullName>
    </submittedName>
</protein>
<dbReference type="AlphaFoldDB" id="A0A183JPJ4"/>
<reference evidence="4" key="1">
    <citation type="submission" date="2016-06" db="UniProtKB">
        <authorList>
            <consortium name="WormBaseParasite"/>
        </authorList>
    </citation>
    <scope>IDENTIFICATION</scope>
</reference>
<evidence type="ECO:0000313" key="4">
    <source>
        <dbReference type="WBParaSite" id="SCUD_0000463101-mRNA-1"/>
    </source>
</evidence>
<evidence type="ECO:0000313" key="3">
    <source>
        <dbReference type="Proteomes" id="UP000279833"/>
    </source>
</evidence>
<feature type="compositionally biased region" description="Polar residues" evidence="1">
    <location>
        <begin position="55"/>
        <end position="81"/>
    </location>
</feature>
<evidence type="ECO:0000313" key="2">
    <source>
        <dbReference type="EMBL" id="VDO90120.1"/>
    </source>
</evidence>
<reference evidence="2 3" key="2">
    <citation type="submission" date="2018-11" db="EMBL/GenBank/DDBJ databases">
        <authorList>
            <consortium name="Pathogen Informatics"/>
        </authorList>
    </citation>
    <scope>NUCLEOTIDE SEQUENCE [LARGE SCALE GENOMIC DNA]</scope>
    <source>
        <strain evidence="2">Dakar</strain>
        <strain evidence="3">Dakar, Senegal</strain>
    </source>
</reference>
<sequence>MKEKTPEVTLFCSVADTAITASTFVSTAISNVALTGITTVTATTTALTSSFVATPNSPNNQHQKSKQSVSISMNPFDSSSPVEEREQITDRKGKIEKLLNKRR</sequence>
<proteinExistence type="predicted"/>
<dbReference type="EMBL" id="UZAK01006386">
    <property type="protein sequence ID" value="VDO90120.1"/>
    <property type="molecule type" value="Genomic_DNA"/>
</dbReference>